<dbReference type="Gene3D" id="3.40.50.720">
    <property type="entry name" value="NAD(P)-binding Rossmann-like Domain"/>
    <property type="match status" value="1"/>
</dbReference>
<evidence type="ECO:0000256" key="1">
    <source>
        <dbReference type="ARBA" id="ARBA00006484"/>
    </source>
</evidence>
<comment type="similarity">
    <text evidence="1">Belongs to the short-chain dehydrogenases/reductases (SDR) family.</text>
</comment>
<sequence length="256" mass="26891">MARILITGSVGGLGLAAAQALIADGHDVFGHARSAQRAADLEAAGHRMAGVVVGDLSTRAGVESVAAQANEAGRMDAVIHNAGIYLDPERIATPEGHCRVFATNVLAPYLLTALMHRPERLIYISSDMAAQGVESLADIDWTQRRWDGVQAYCDSKLQVAALALGVARRWPSVYSNAVDPGWVPTRMGGPEASDDLSLGHVTQAWLAGGTGEDVRISGKFLYHQAVVPTAAAVSDAEFQDALLTELETLTGVGLAP</sequence>
<keyword evidence="2" id="KW-0560">Oxidoreductase</keyword>
<dbReference type="RefSeq" id="WP_073859739.1">
    <property type="nucleotide sequence ID" value="NZ_BAAATC010000010.1"/>
</dbReference>
<dbReference type="OrthoDB" id="3237043at2"/>
<dbReference type="STRING" id="1801.BRW64_27905"/>
<dbReference type="Pfam" id="PF00106">
    <property type="entry name" value="adh_short"/>
    <property type="match status" value="1"/>
</dbReference>
<protein>
    <submittedName>
        <fullName evidence="3">Daunorubicin C-13 ketoreductase</fullName>
    </submittedName>
</protein>
<dbReference type="PRINTS" id="PR00081">
    <property type="entry name" value="GDHRDH"/>
</dbReference>
<evidence type="ECO:0000313" key="4">
    <source>
        <dbReference type="EMBL" id="PEG51285.1"/>
    </source>
</evidence>
<gene>
    <name evidence="3" type="ORF">BV510_07850</name>
    <name evidence="4" type="ORF">CRI78_27410</name>
</gene>
<proteinExistence type="inferred from homology"/>
<evidence type="ECO:0000313" key="5">
    <source>
        <dbReference type="Proteomes" id="UP000191039"/>
    </source>
</evidence>
<dbReference type="EMBL" id="PDCR01000058">
    <property type="protein sequence ID" value="PEG51285.1"/>
    <property type="molecule type" value="Genomic_DNA"/>
</dbReference>
<dbReference type="SUPFAM" id="SSF51735">
    <property type="entry name" value="NAD(P)-binding Rossmann-fold domains"/>
    <property type="match status" value="1"/>
</dbReference>
<dbReference type="EMBL" id="MIJD01000057">
    <property type="protein sequence ID" value="OPE54907.1"/>
    <property type="molecule type" value="Genomic_DNA"/>
</dbReference>
<name>A0A1Q4H3U9_9MYCO</name>
<reference evidence="3 5" key="1">
    <citation type="submission" date="2016-09" db="EMBL/GenBank/DDBJ databases">
        <title>genome sequences of unsequenced Mycobacteria.</title>
        <authorList>
            <person name="Greninger A.L."/>
            <person name="Jerome K.R."/>
            <person name="Mcnair B."/>
            <person name="Wallis C."/>
            <person name="Fang F."/>
        </authorList>
    </citation>
    <scope>NUCLEOTIDE SEQUENCE [LARGE SCALE GENOMIC DNA]</scope>
    <source>
        <strain evidence="3 5">BM1</strain>
    </source>
</reference>
<organism evidence="3 5">
    <name type="scientific">Mycolicibacterium diernhoferi</name>
    <dbReference type="NCBI Taxonomy" id="1801"/>
    <lineage>
        <taxon>Bacteria</taxon>
        <taxon>Bacillati</taxon>
        <taxon>Actinomycetota</taxon>
        <taxon>Actinomycetes</taxon>
        <taxon>Mycobacteriales</taxon>
        <taxon>Mycobacteriaceae</taxon>
        <taxon>Mycolicibacterium</taxon>
    </lineage>
</organism>
<dbReference type="AlphaFoldDB" id="A0A1Q4H3U9"/>
<evidence type="ECO:0000313" key="3">
    <source>
        <dbReference type="EMBL" id="OPE54907.1"/>
    </source>
</evidence>
<dbReference type="PANTHER" id="PTHR24320:SF274">
    <property type="entry name" value="CHAIN DEHYDROGENASE, PUTATIVE (AFU_ORTHOLOGUE AFUA_4G00440)-RELATED"/>
    <property type="match status" value="1"/>
</dbReference>
<dbReference type="PANTHER" id="PTHR24320">
    <property type="entry name" value="RETINOL DEHYDROGENASE"/>
    <property type="match status" value="1"/>
</dbReference>
<evidence type="ECO:0000256" key="2">
    <source>
        <dbReference type="ARBA" id="ARBA00023002"/>
    </source>
</evidence>
<dbReference type="InterPro" id="IPR002347">
    <property type="entry name" value="SDR_fam"/>
</dbReference>
<dbReference type="GO" id="GO:0016491">
    <property type="term" value="F:oxidoreductase activity"/>
    <property type="evidence" value="ECO:0007669"/>
    <property type="project" value="UniProtKB-KW"/>
</dbReference>
<comment type="caution">
    <text evidence="3">The sequence shown here is derived from an EMBL/GenBank/DDBJ whole genome shotgun (WGS) entry which is preliminary data.</text>
</comment>
<evidence type="ECO:0000313" key="6">
    <source>
        <dbReference type="Proteomes" id="UP000220340"/>
    </source>
</evidence>
<reference evidence="4 6" key="2">
    <citation type="submission" date="2017-10" db="EMBL/GenBank/DDBJ databases">
        <title>The new phylogeny of genus Mycobacterium.</title>
        <authorList>
            <person name="Tortoli E."/>
            <person name="Trovato A."/>
            <person name="Cirillo D.M."/>
        </authorList>
    </citation>
    <scope>NUCLEOTIDE SEQUENCE [LARGE SCALE GENOMIC DNA]</scope>
    <source>
        <strain evidence="4 6">IP141170001</strain>
    </source>
</reference>
<keyword evidence="6" id="KW-1185">Reference proteome</keyword>
<dbReference type="Proteomes" id="UP000191039">
    <property type="component" value="Unassembled WGS sequence"/>
</dbReference>
<dbReference type="InterPro" id="IPR036291">
    <property type="entry name" value="NAD(P)-bd_dom_sf"/>
</dbReference>
<dbReference type="Proteomes" id="UP000220340">
    <property type="component" value="Unassembled WGS sequence"/>
</dbReference>
<accession>A0A1Q4H3U9</accession>